<reference evidence="1" key="1">
    <citation type="submission" date="2020-05" db="EMBL/GenBank/DDBJ databases">
        <authorList>
            <person name="Chiriac C."/>
            <person name="Salcher M."/>
            <person name="Ghai R."/>
            <person name="Kavagutti S V."/>
        </authorList>
    </citation>
    <scope>NUCLEOTIDE SEQUENCE</scope>
</reference>
<accession>A0A6J6SRB7</accession>
<proteinExistence type="predicted"/>
<dbReference type="AlphaFoldDB" id="A0A6J6SRB7"/>
<sequence>MPGGAGRELALLEEHDIGEAEVGEVVRDARADDAASDDDDVGAVWE</sequence>
<protein>
    <submittedName>
        <fullName evidence="1">Unannotated protein</fullName>
    </submittedName>
</protein>
<gene>
    <name evidence="1" type="ORF">UFOPK2786_00565</name>
</gene>
<dbReference type="EMBL" id="CAEZYW010000064">
    <property type="protein sequence ID" value="CAB4737324.1"/>
    <property type="molecule type" value="Genomic_DNA"/>
</dbReference>
<organism evidence="1">
    <name type="scientific">freshwater metagenome</name>
    <dbReference type="NCBI Taxonomy" id="449393"/>
    <lineage>
        <taxon>unclassified sequences</taxon>
        <taxon>metagenomes</taxon>
        <taxon>ecological metagenomes</taxon>
    </lineage>
</organism>
<name>A0A6J6SRB7_9ZZZZ</name>
<evidence type="ECO:0000313" key="1">
    <source>
        <dbReference type="EMBL" id="CAB4737324.1"/>
    </source>
</evidence>